<dbReference type="OrthoDB" id="668540at2759"/>
<evidence type="ECO:0000256" key="2">
    <source>
        <dbReference type="PROSITE-ProRule" id="PRU00317"/>
    </source>
</evidence>
<feature type="region of interest" description="Disordered" evidence="3">
    <location>
        <begin position="1116"/>
        <end position="1155"/>
    </location>
</feature>
<feature type="region of interest" description="Disordered" evidence="3">
    <location>
        <begin position="912"/>
        <end position="932"/>
    </location>
</feature>
<dbReference type="PROSITE" id="PS50303">
    <property type="entry name" value="PUM_HD"/>
    <property type="match status" value="1"/>
</dbReference>
<feature type="region of interest" description="Disordered" evidence="3">
    <location>
        <begin position="959"/>
        <end position="978"/>
    </location>
</feature>
<dbReference type="EMBL" id="LSRX01000737">
    <property type="protein sequence ID" value="OLP89919.1"/>
    <property type="molecule type" value="Genomic_DNA"/>
</dbReference>
<feature type="repeat" description="Pumilio" evidence="2">
    <location>
        <begin position="184"/>
        <end position="222"/>
    </location>
</feature>
<dbReference type="PANTHER" id="PTHR12537:SF12">
    <property type="entry name" value="MATERNAL PROTEIN PUMILIO"/>
    <property type="match status" value="1"/>
</dbReference>
<proteinExistence type="predicted"/>
<comment type="caution">
    <text evidence="5">The sequence shown here is derived from an EMBL/GenBank/DDBJ whole genome shotgun (WGS) entry which is preliminary data.</text>
</comment>
<dbReference type="Gene3D" id="1.25.10.10">
    <property type="entry name" value="Leucine-rich Repeat Variant"/>
    <property type="match status" value="1"/>
</dbReference>
<accession>A0A1Q9D409</accession>
<feature type="repeat" description="Pumilio" evidence="2">
    <location>
        <begin position="112"/>
        <end position="147"/>
    </location>
</feature>
<feature type="domain" description="PUM-HD" evidence="4">
    <location>
        <begin position="3"/>
        <end position="359"/>
    </location>
</feature>
<evidence type="ECO:0000256" key="1">
    <source>
        <dbReference type="ARBA" id="ARBA00022737"/>
    </source>
</evidence>
<dbReference type="Proteomes" id="UP000186817">
    <property type="component" value="Unassembled WGS sequence"/>
</dbReference>
<feature type="region of interest" description="Disordered" evidence="3">
    <location>
        <begin position="1025"/>
        <end position="1057"/>
    </location>
</feature>
<evidence type="ECO:0000313" key="6">
    <source>
        <dbReference type="Proteomes" id="UP000186817"/>
    </source>
</evidence>
<dbReference type="InterPro" id="IPR001313">
    <property type="entry name" value="Pumilio_RNA-bd_rpt"/>
</dbReference>
<dbReference type="GO" id="GO:0005737">
    <property type="term" value="C:cytoplasm"/>
    <property type="evidence" value="ECO:0007669"/>
    <property type="project" value="TreeGrafter"/>
</dbReference>
<organism evidence="5 6">
    <name type="scientific">Symbiodinium microadriaticum</name>
    <name type="common">Dinoflagellate</name>
    <name type="synonym">Zooxanthella microadriatica</name>
    <dbReference type="NCBI Taxonomy" id="2951"/>
    <lineage>
        <taxon>Eukaryota</taxon>
        <taxon>Sar</taxon>
        <taxon>Alveolata</taxon>
        <taxon>Dinophyceae</taxon>
        <taxon>Suessiales</taxon>
        <taxon>Symbiodiniaceae</taxon>
        <taxon>Symbiodinium</taxon>
    </lineage>
</organism>
<keyword evidence="6" id="KW-1185">Reference proteome</keyword>
<dbReference type="PROSITE" id="PS50302">
    <property type="entry name" value="PUM"/>
    <property type="match status" value="3"/>
</dbReference>
<dbReference type="SUPFAM" id="SSF48371">
    <property type="entry name" value="ARM repeat"/>
    <property type="match status" value="1"/>
</dbReference>
<evidence type="ECO:0000313" key="5">
    <source>
        <dbReference type="EMBL" id="OLP89919.1"/>
    </source>
</evidence>
<dbReference type="InterPro" id="IPR011989">
    <property type="entry name" value="ARM-like"/>
</dbReference>
<gene>
    <name evidence="5" type="primary">APUM3</name>
    <name evidence="5" type="ORF">AK812_SmicGene28582</name>
</gene>
<dbReference type="AlphaFoldDB" id="A0A1Q9D409"/>
<protein>
    <submittedName>
        <fullName evidence="5">Pumilio-like 3</fullName>
    </submittedName>
</protein>
<dbReference type="GO" id="GO:0003729">
    <property type="term" value="F:mRNA binding"/>
    <property type="evidence" value="ECO:0007669"/>
    <property type="project" value="TreeGrafter"/>
</dbReference>
<name>A0A1Q9D409_SYMMI</name>
<keyword evidence="1" id="KW-0677">Repeat</keyword>
<dbReference type="PANTHER" id="PTHR12537">
    <property type="entry name" value="RNA BINDING PROTEIN PUMILIO-RELATED"/>
    <property type="match status" value="1"/>
</dbReference>
<feature type="compositionally biased region" description="Polar residues" evidence="3">
    <location>
        <begin position="922"/>
        <end position="932"/>
    </location>
</feature>
<evidence type="ECO:0000256" key="3">
    <source>
        <dbReference type="SAM" id="MobiDB-lite"/>
    </source>
</evidence>
<dbReference type="InterPro" id="IPR016024">
    <property type="entry name" value="ARM-type_fold"/>
</dbReference>
<dbReference type="InterPro" id="IPR033133">
    <property type="entry name" value="PUM-HD"/>
</dbReference>
<evidence type="ECO:0000259" key="4">
    <source>
        <dbReference type="PROSITE" id="PS50303"/>
    </source>
</evidence>
<sequence length="1174" mass="128093">MMQSTRRGRHTAKPPKPRALAFPLRALIERINSNEDPPWASYLSAGVVRAERSVRQEEDRMQDTLPRLLGARKIECGLGNLSSGGCCGGRDIVLTGGVAGSITGGMTGGMTSLVGRVWELSQDSKGCRDVQLALEQAGEDLRRLIVAEVAGHVLDAMRCPHANHVLQKCITSSRPADCQFIIDEIMACNGFVELAARHKYGCRIIQRLLERCSTAQVECVANAILSDVSGIARHPYGNYVLQNLLEHGTPAHRHKLAEELRKEIVPICQDSFGSAVVAAALSQLCKEDAISLARAIVQEQGLLTFMAHARHGHSAVRLLLQALDGPDLARARELLCAELPSLKVSRYGRIVASWLDAEGRKSGAAGDLHGSVPTFSDWSDDFASTLTQFTCPCQRPQKRHDVWRHASHKADCAFGLMLRGCWNIRFACLLGFAAAHTVFCLCAGWLTCLPEPQRLTAGHVAVSRFCGWPSAVESPSATHSLYRAKAAQMVYGLATSSPCHERGLQLGDRSEVGGPSHDPAGSMSTCIQITEGVVPGINRLALKGHMEQFGQVDLVHMGNRQNPEEVRFSTPEAAQALEAINAGQVVIDGMLLKAQYMQGKGRGRGAPPTATERNLEAVTSSWSVSAPELQRGAEVEVVERSEAAAEIAAATAVEGRNGRCTEMKFGDVQRRHEKMSGEVLHHLSPCQANAVEAAFKLCAESRVDRQQTHAKEHKRRILSREGEAVETHVDAVDASLGAMAELTARERRLVHMTSNIFDEKGSDKSVYSASRQKELLENLRQSYVQKNGAPEAMNLPRPQEMKYALMSGNHAVLPASSAVNGPGTKRDAQFMPKEFWSTSVDLKWHDVRNERCRHKSHAAERANLDAKDKKTREMSSELFQKERLVNRTMGKSDLVADGTDYLALDSSLHEQHGTVPGGATGRRSSASQRQQANLAASGYNTMPQPEVAPEVTGGYAQEHPARCLGPGAPPGRRSGKEMRNYSDLFGSEMGRRPAPTQQRQDIIGTSTCTFLDHRGEIEAARREEGRLAGATTPANRKEAEMSSTLHGHKTPRGQKAPELEQALAVERGVWDSKEGMAINAEVSRRHREKEFNKDFEGDVFHLSRKQDCLDSSQVRENIGQPAPIEAPVSPRSGAGLMSPYSPTRQGGPSAAKREKMLQFAKDTKLASLQSSIFS</sequence>
<dbReference type="GO" id="GO:0010608">
    <property type="term" value="P:post-transcriptional regulation of gene expression"/>
    <property type="evidence" value="ECO:0007669"/>
    <property type="project" value="TreeGrafter"/>
</dbReference>
<dbReference type="Pfam" id="PF00806">
    <property type="entry name" value="PUF"/>
    <property type="match status" value="4"/>
</dbReference>
<dbReference type="SMART" id="SM00025">
    <property type="entry name" value="Pumilio"/>
    <property type="match status" value="5"/>
</dbReference>
<reference evidence="5 6" key="1">
    <citation type="submission" date="2016-02" db="EMBL/GenBank/DDBJ databases">
        <title>Genome analysis of coral dinoflagellate symbionts highlights evolutionary adaptations to a symbiotic lifestyle.</title>
        <authorList>
            <person name="Aranda M."/>
            <person name="Li Y."/>
            <person name="Liew Y.J."/>
            <person name="Baumgarten S."/>
            <person name="Simakov O."/>
            <person name="Wilson M."/>
            <person name="Piel J."/>
            <person name="Ashoor H."/>
            <person name="Bougouffa S."/>
            <person name="Bajic V.B."/>
            <person name="Ryu T."/>
            <person name="Ravasi T."/>
            <person name="Bayer T."/>
            <person name="Micklem G."/>
            <person name="Kim H."/>
            <person name="Bhak J."/>
            <person name="Lajeunesse T.C."/>
            <person name="Voolstra C.R."/>
        </authorList>
    </citation>
    <scope>NUCLEOTIDE SEQUENCE [LARGE SCALE GENOMIC DNA]</scope>
    <source>
        <strain evidence="5 6">CCMP2467</strain>
    </source>
</reference>
<feature type="repeat" description="Pumilio" evidence="2">
    <location>
        <begin position="223"/>
        <end position="258"/>
    </location>
</feature>